<evidence type="ECO:0000256" key="1">
    <source>
        <dbReference type="SAM" id="MobiDB-lite"/>
    </source>
</evidence>
<feature type="region of interest" description="Disordered" evidence="1">
    <location>
        <begin position="1"/>
        <end position="58"/>
    </location>
</feature>
<feature type="compositionally biased region" description="Pro residues" evidence="1">
    <location>
        <begin position="1"/>
        <end position="10"/>
    </location>
</feature>
<dbReference type="SUPFAM" id="SSF90073">
    <property type="entry name" value="GCM domain"/>
    <property type="match status" value="1"/>
</dbReference>
<gene>
    <name evidence="2" type="ORF">PSTG_07178</name>
</gene>
<dbReference type="EMBL" id="AJIL01000045">
    <property type="protein sequence ID" value="KNE99459.1"/>
    <property type="molecule type" value="Genomic_DNA"/>
</dbReference>
<comment type="caution">
    <text evidence="2">The sequence shown here is derived from an EMBL/GenBank/DDBJ whole genome shotgun (WGS) entry which is preliminary data.</text>
</comment>
<evidence type="ECO:0000313" key="2">
    <source>
        <dbReference type="EMBL" id="KNE99459.1"/>
    </source>
</evidence>
<accession>A0A0L0VKG9</accession>
<evidence type="ECO:0000313" key="3">
    <source>
        <dbReference type="Proteomes" id="UP000054564"/>
    </source>
</evidence>
<dbReference type="GO" id="GO:0006355">
    <property type="term" value="P:regulation of DNA-templated transcription"/>
    <property type="evidence" value="ECO:0007669"/>
    <property type="project" value="InterPro"/>
</dbReference>
<reference evidence="3" key="1">
    <citation type="submission" date="2014-03" db="EMBL/GenBank/DDBJ databases">
        <title>The Genome Sequence of Puccinia striiformis f. sp. tritici PST-78.</title>
        <authorList>
            <consortium name="The Broad Institute Genome Sequencing Platform"/>
            <person name="Cuomo C."/>
            <person name="Hulbert S."/>
            <person name="Chen X."/>
            <person name="Walker B."/>
            <person name="Young S.K."/>
            <person name="Zeng Q."/>
            <person name="Gargeya S."/>
            <person name="Fitzgerald M."/>
            <person name="Haas B."/>
            <person name="Abouelleil A."/>
            <person name="Alvarado L."/>
            <person name="Arachchi H.M."/>
            <person name="Berlin A.M."/>
            <person name="Chapman S.B."/>
            <person name="Goldberg J."/>
            <person name="Griggs A."/>
            <person name="Gujja S."/>
            <person name="Hansen M."/>
            <person name="Howarth C."/>
            <person name="Imamovic A."/>
            <person name="Larimer J."/>
            <person name="McCowan C."/>
            <person name="Montmayeur A."/>
            <person name="Murphy C."/>
            <person name="Neiman D."/>
            <person name="Pearson M."/>
            <person name="Priest M."/>
            <person name="Roberts A."/>
            <person name="Saif S."/>
            <person name="Shea T."/>
            <person name="Sisk P."/>
            <person name="Sykes S."/>
            <person name="Wortman J."/>
            <person name="Nusbaum C."/>
            <person name="Birren B."/>
        </authorList>
    </citation>
    <scope>NUCLEOTIDE SEQUENCE [LARGE SCALE GENOMIC DNA]</scope>
    <source>
        <strain evidence="3">race PST-78</strain>
    </source>
</reference>
<dbReference type="AlphaFoldDB" id="A0A0L0VKG9"/>
<proteinExistence type="predicted"/>
<sequence>MSSAPVPRPTDPAESSESEYSSDGSESSYSSDYISTSDSGDDSSHAEEESPEISKSALSLVSAEPVHGHPGAKEWFLPHNMGRFETFIDHGCILDDEGYPLYPNGRTTFVKLPSHNFVNFGAVGYTKQTCSEVPKDGDWKVTRIYCLGALVCDDPQCRWAGSPPTGRDQIQLYLEKNSQCKGQAGHCPGKVRHQRCTGTMTRVDVNTKTNWALLRHKGNHNHPWPEAKKPDPLSKAVLKAKVMKNPKAGAFKLKIGQPNGNSDSGERAASIHPSLVNSDRLRYYRKLVLTEMGYVPERHGAGVGDKFITDMFHWNERGLKIISCSFMEGEEHFTFQTQWMSARILARGNNREVYTGGLLSDVTYRFFENGYLLSTSIFCDQISRWIPVQLSWIRGLAENYYKVHFTILFRQFIIPSLTPSERETLARQVVDFSMAQKEGFVMAFMEVFGEADRSRALKHLKGCHEHFRAQVTRIRRNRNIVSIGEETNFERMCLALLDRPGLGELSHEEKIDELRRRFPKAKRWLDWWTASDVEAMLFPSRRPLLEDSPDGDGSLPNTTNAQESMHRLYYMISAGKKSMLLGMVELFAFVKVLEEDFDAVMQGVSIEYGSQTKCQTNVAQLMGWPKPKKRKRHAYINDGRAPDTTEALALSEFQPSSKRSKKLGRPKGSANIDRNPFTTYPSYSASIDPQRRNRCWMATALEALYALYSPLWLRGTKGTGKDLYSALCHHFNSRVTYELTELGQIRSVLSKGQSKIFNLARDRYEGSFVAGNFASCDFFIETLLDTEKNSSKSLKGLFTINDNRNYTCLKHPDYQHENQSKARALFVVTIKKNYFESNSIAPSNVADLINRWTSTGLQINTGMHCRTCIASDKQKSNGLSQHQVEPLSATSRLSFPADVSPPHLYFFLEVTSIFGDAQQRAFMAVQDWPAKLNVGGQIYTLISRGYWSGAHYKCKVVRNVGGSVGVWLHDDQENAGNARLINTDPAAIGGTSPDTSFLMYSRSWTGDEDDYIQPQIQKIVKDNPGAKRQLRLRTCTAFWVSLKGAQHHRPAGKIPKFDLWRMLPIWLSSLWLHRVACLLQALLILTGLKVIPT</sequence>
<evidence type="ECO:0008006" key="4">
    <source>
        <dbReference type="Google" id="ProtNLM"/>
    </source>
</evidence>
<dbReference type="OrthoDB" id="2506334at2759"/>
<feature type="compositionally biased region" description="Low complexity" evidence="1">
    <location>
        <begin position="18"/>
        <end position="38"/>
    </location>
</feature>
<dbReference type="InterPro" id="IPR036115">
    <property type="entry name" value="GCM_dom_sf"/>
</dbReference>
<keyword evidence="3" id="KW-1185">Reference proteome</keyword>
<dbReference type="Proteomes" id="UP000054564">
    <property type="component" value="Unassembled WGS sequence"/>
</dbReference>
<name>A0A0L0VKG9_9BASI</name>
<feature type="region of interest" description="Disordered" evidence="1">
    <location>
        <begin position="649"/>
        <end position="672"/>
    </location>
</feature>
<organism evidence="2 3">
    <name type="scientific">Puccinia striiformis f. sp. tritici PST-78</name>
    <dbReference type="NCBI Taxonomy" id="1165861"/>
    <lineage>
        <taxon>Eukaryota</taxon>
        <taxon>Fungi</taxon>
        <taxon>Dikarya</taxon>
        <taxon>Basidiomycota</taxon>
        <taxon>Pucciniomycotina</taxon>
        <taxon>Pucciniomycetes</taxon>
        <taxon>Pucciniales</taxon>
        <taxon>Pucciniaceae</taxon>
        <taxon>Puccinia</taxon>
    </lineage>
</organism>
<dbReference type="GO" id="GO:0003677">
    <property type="term" value="F:DNA binding"/>
    <property type="evidence" value="ECO:0007669"/>
    <property type="project" value="InterPro"/>
</dbReference>
<protein>
    <recommendedName>
        <fullName evidence="4">GCM domain-containing protein</fullName>
    </recommendedName>
</protein>